<reference evidence="3 4" key="1">
    <citation type="submission" date="2018-04" db="EMBL/GenBank/DDBJ databases">
        <authorList>
            <person name="Vogel A."/>
        </authorList>
    </citation>
    <scope>NUCLEOTIDE SEQUENCE [LARGE SCALE GENOMIC DNA]</scope>
</reference>
<dbReference type="SUPFAM" id="SSF54928">
    <property type="entry name" value="RNA-binding domain, RBD"/>
    <property type="match status" value="1"/>
</dbReference>
<sequence>MEVQGDAVDPMATEGHATTPSTAQEEDLVIRRKPRRRFPILSLRGLESSVDKKYLMQILDEKVPEQVIALQVVGGEDDKRFAFIQFYDLESAQLVLENGHWMPPHDALALIRPCPDEEGRHRDKRPKNHHPLLLPDAHFSDILHFNIWDWESIVTVERITVKHIKHGGTCAKIYRNVIAFDDHNQQVLFRRKPCESDAKTSGDDLNLKGPHFSALDAIYWGSIGINLLEDRGDGQERVFARGLINVEEDGYFEVDVEGDGGVVSVVYASVQDAVWAQVCVGGLQNMRVCGCIKARREIAGVQSEFLMFTKSSDNRVDVGPDGIFRLDRSVVVASKRAGLTISVSLNLCHGDDDRKWCVVQKDLVFDAVFKKEAQSIHGVFGGKVITVSLAYNDVPGLHCDAFDPYDNEDEWGVGGRLYDDTMEVIQRQMMGIQ</sequence>
<protein>
    <recommendedName>
        <fullName evidence="2">DUF6598 domain-containing protein</fullName>
    </recommendedName>
</protein>
<feature type="domain" description="DUF6598" evidence="2">
    <location>
        <begin position="166"/>
        <end position="383"/>
    </location>
</feature>
<dbReference type="InterPro" id="IPR035979">
    <property type="entry name" value="RBD_domain_sf"/>
</dbReference>
<organism evidence="3 4">
    <name type="scientific">Cuscuta campestris</name>
    <dbReference type="NCBI Taxonomy" id="132261"/>
    <lineage>
        <taxon>Eukaryota</taxon>
        <taxon>Viridiplantae</taxon>
        <taxon>Streptophyta</taxon>
        <taxon>Embryophyta</taxon>
        <taxon>Tracheophyta</taxon>
        <taxon>Spermatophyta</taxon>
        <taxon>Magnoliopsida</taxon>
        <taxon>eudicotyledons</taxon>
        <taxon>Gunneridae</taxon>
        <taxon>Pentapetalae</taxon>
        <taxon>asterids</taxon>
        <taxon>lamiids</taxon>
        <taxon>Solanales</taxon>
        <taxon>Convolvulaceae</taxon>
        <taxon>Cuscuteae</taxon>
        <taxon>Cuscuta</taxon>
        <taxon>Cuscuta subgen. Grammica</taxon>
        <taxon>Cuscuta sect. Cleistogrammica</taxon>
    </lineage>
</organism>
<evidence type="ECO:0000313" key="4">
    <source>
        <dbReference type="Proteomes" id="UP000595140"/>
    </source>
</evidence>
<evidence type="ECO:0000256" key="1">
    <source>
        <dbReference type="SAM" id="MobiDB-lite"/>
    </source>
</evidence>
<keyword evidence="4" id="KW-1185">Reference proteome</keyword>
<dbReference type="EMBL" id="OOIL02005488">
    <property type="protein sequence ID" value="VFQ94947.1"/>
    <property type="molecule type" value="Genomic_DNA"/>
</dbReference>
<proteinExistence type="predicted"/>
<dbReference type="AlphaFoldDB" id="A0A484N2T8"/>
<dbReference type="Pfam" id="PF20241">
    <property type="entry name" value="DUF6598"/>
    <property type="match status" value="1"/>
</dbReference>
<feature type="region of interest" description="Disordered" evidence="1">
    <location>
        <begin position="1"/>
        <end position="27"/>
    </location>
</feature>
<accession>A0A484N2T8</accession>
<dbReference type="InterPro" id="IPR046533">
    <property type="entry name" value="DUF6598"/>
</dbReference>
<name>A0A484N2T8_9ASTE</name>
<dbReference type="Proteomes" id="UP000595140">
    <property type="component" value="Unassembled WGS sequence"/>
</dbReference>
<evidence type="ECO:0000313" key="3">
    <source>
        <dbReference type="EMBL" id="VFQ94947.1"/>
    </source>
</evidence>
<evidence type="ECO:0000259" key="2">
    <source>
        <dbReference type="Pfam" id="PF20241"/>
    </source>
</evidence>
<dbReference type="GO" id="GO:0003676">
    <property type="term" value="F:nucleic acid binding"/>
    <property type="evidence" value="ECO:0007669"/>
    <property type="project" value="InterPro"/>
</dbReference>
<gene>
    <name evidence="3" type="ORF">CCAM_LOCUS36723</name>
</gene>